<keyword evidence="2" id="KW-1185">Reference proteome</keyword>
<dbReference type="Proteomes" id="UP001381693">
    <property type="component" value="Unassembled WGS sequence"/>
</dbReference>
<evidence type="ECO:0000313" key="2">
    <source>
        <dbReference type="Proteomes" id="UP001381693"/>
    </source>
</evidence>
<dbReference type="EMBL" id="JAXCGZ010023121">
    <property type="protein sequence ID" value="KAK7016813.1"/>
    <property type="molecule type" value="Genomic_DNA"/>
</dbReference>
<dbReference type="AlphaFoldDB" id="A0AAN8WII3"/>
<proteinExistence type="predicted"/>
<protein>
    <submittedName>
        <fullName evidence="1">Uncharacterized protein</fullName>
    </submittedName>
</protein>
<organism evidence="1 2">
    <name type="scientific">Halocaridina rubra</name>
    <name type="common">Hawaiian red shrimp</name>
    <dbReference type="NCBI Taxonomy" id="373956"/>
    <lineage>
        <taxon>Eukaryota</taxon>
        <taxon>Metazoa</taxon>
        <taxon>Ecdysozoa</taxon>
        <taxon>Arthropoda</taxon>
        <taxon>Crustacea</taxon>
        <taxon>Multicrustacea</taxon>
        <taxon>Malacostraca</taxon>
        <taxon>Eumalacostraca</taxon>
        <taxon>Eucarida</taxon>
        <taxon>Decapoda</taxon>
        <taxon>Pleocyemata</taxon>
        <taxon>Caridea</taxon>
        <taxon>Atyoidea</taxon>
        <taxon>Atyidae</taxon>
        <taxon>Halocaridina</taxon>
    </lineage>
</organism>
<evidence type="ECO:0000313" key="1">
    <source>
        <dbReference type="EMBL" id="KAK7016813.1"/>
    </source>
</evidence>
<reference evidence="1 2" key="1">
    <citation type="submission" date="2023-11" db="EMBL/GenBank/DDBJ databases">
        <title>Halocaridina rubra genome assembly.</title>
        <authorList>
            <person name="Smith C."/>
        </authorList>
    </citation>
    <scope>NUCLEOTIDE SEQUENCE [LARGE SCALE GENOMIC DNA]</scope>
    <source>
        <strain evidence="1">EP-1</strain>
        <tissue evidence="1">Whole</tissue>
    </source>
</reference>
<accession>A0AAN8WII3</accession>
<name>A0AAN8WII3_HALRR</name>
<gene>
    <name evidence="1" type="ORF">SK128_027074</name>
</gene>
<sequence length="73" mass="8379">MNELFAAIDWRTLFYNKSVQEMYDIFCEKYGKIGDRSIPSNYRPIALTSSTASAREDPLVLSCPILLMYGHLL</sequence>
<comment type="caution">
    <text evidence="1">The sequence shown here is derived from an EMBL/GenBank/DDBJ whole genome shotgun (WGS) entry which is preliminary data.</text>
</comment>